<organism evidence="2 3">
    <name type="scientific">Vespula maculifrons</name>
    <name type="common">Eastern yellow jacket</name>
    <name type="synonym">Wasp</name>
    <dbReference type="NCBI Taxonomy" id="7453"/>
    <lineage>
        <taxon>Eukaryota</taxon>
        <taxon>Metazoa</taxon>
        <taxon>Ecdysozoa</taxon>
        <taxon>Arthropoda</taxon>
        <taxon>Hexapoda</taxon>
        <taxon>Insecta</taxon>
        <taxon>Pterygota</taxon>
        <taxon>Neoptera</taxon>
        <taxon>Endopterygota</taxon>
        <taxon>Hymenoptera</taxon>
        <taxon>Apocrita</taxon>
        <taxon>Aculeata</taxon>
        <taxon>Vespoidea</taxon>
        <taxon>Vespidae</taxon>
        <taxon>Vespinae</taxon>
        <taxon>Vespula</taxon>
    </lineage>
</organism>
<evidence type="ECO:0000313" key="2">
    <source>
        <dbReference type="EMBL" id="KAL2745409.1"/>
    </source>
</evidence>
<accession>A0ABD2CL27</accession>
<gene>
    <name evidence="2" type="ORF">V1477_006264</name>
</gene>
<protein>
    <submittedName>
        <fullName evidence="2">Uncharacterized protein</fullName>
    </submittedName>
</protein>
<feature type="region of interest" description="Disordered" evidence="1">
    <location>
        <begin position="1"/>
        <end position="34"/>
    </location>
</feature>
<dbReference type="EMBL" id="JAYRBN010000043">
    <property type="protein sequence ID" value="KAL2745409.1"/>
    <property type="molecule type" value="Genomic_DNA"/>
</dbReference>
<comment type="caution">
    <text evidence="2">The sequence shown here is derived from an EMBL/GenBank/DDBJ whole genome shotgun (WGS) entry which is preliminary data.</text>
</comment>
<evidence type="ECO:0000256" key="1">
    <source>
        <dbReference type="SAM" id="MobiDB-lite"/>
    </source>
</evidence>
<keyword evidence="3" id="KW-1185">Reference proteome</keyword>
<reference evidence="2 3" key="1">
    <citation type="journal article" date="2024" name="Ann. Entomol. Soc. Am.">
        <title>Genomic analyses of the southern and eastern yellowjacket wasps (Hymenoptera: Vespidae) reveal evolutionary signatures of social life.</title>
        <authorList>
            <person name="Catto M.A."/>
            <person name="Caine P.B."/>
            <person name="Orr S.E."/>
            <person name="Hunt B.G."/>
            <person name="Goodisman M.A.D."/>
        </authorList>
    </citation>
    <scope>NUCLEOTIDE SEQUENCE [LARGE SCALE GENOMIC DNA]</scope>
    <source>
        <strain evidence="2">232</strain>
        <tissue evidence="2">Head and thorax</tissue>
    </source>
</reference>
<proteinExistence type="predicted"/>
<sequence length="293" mass="32445">MSDLDEKNMGVEGVKSPFQRPKSGSPRARRALSKDPGPVLLGAIVSEKKILKEKCFFPLSPLNRNNSAPIGPICMQKIWASRARRALSSDPGPVLVGVTVSEKKIVKGKCFFPLFSLNRYNSATIGPISTKKILAWRARRAISRYPGPVLVRAIVSEKKIVKEKCFFPLFPLNCYNSAPICPIWTKKIWAALSNDPSLVLLGAIVPDEKILKKKCFFPLFPLNCHNSAPIGPMCTQKIWAARRALSKDPGPVLLGAIVSEKKILKEKCFFPLSPLNRNNSAPIDPICMQKIWA</sequence>
<name>A0ABD2CL27_VESMC</name>
<dbReference type="AlphaFoldDB" id="A0ABD2CL27"/>
<dbReference type="Proteomes" id="UP001607303">
    <property type="component" value="Unassembled WGS sequence"/>
</dbReference>
<evidence type="ECO:0000313" key="3">
    <source>
        <dbReference type="Proteomes" id="UP001607303"/>
    </source>
</evidence>